<gene>
    <name evidence="2" type="ORF">QE152_g35641</name>
</gene>
<feature type="region of interest" description="Disordered" evidence="1">
    <location>
        <begin position="72"/>
        <end position="91"/>
    </location>
</feature>
<name>A0AAW1IFC9_POPJA</name>
<sequence length="129" mass="14387">MGAKTAPMDWSRFTRALRTSTLEALENVPASLPQTQTGLSTGLFWNNSREVLSEANLVAVLNFFRKNANNKSHTGPWVKEQHPRIGRASPERWVPPPWRCWKTFQQAFSKPKLEIGQKSGDGGNVVVAA</sequence>
<evidence type="ECO:0000256" key="1">
    <source>
        <dbReference type="SAM" id="MobiDB-lite"/>
    </source>
</evidence>
<dbReference type="EMBL" id="JASPKY010000596">
    <property type="protein sequence ID" value="KAK9688298.1"/>
    <property type="molecule type" value="Genomic_DNA"/>
</dbReference>
<evidence type="ECO:0000313" key="3">
    <source>
        <dbReference type="Proteomes" id="UP001458880"/>
    </source>
</evidence>
<comment type="caution">
    <text evidence="2">The sequence shown here is derived from an EMBL/GenBank/DDBJ whole genome shotgun (WGS) entry which is preliminary data.</text>
</comment>
<proteinExistence type="predicted"/>
<organism evidence="2 3">
    <name type="scientific">Popillia japonica</name>
    <name type="common">Japanese beetle</name>
    <dbReference type="NCBI Taxonomy" id="7064"/>
    <lineage>
        <taxon>Eukaryota</taxon>
        <taxon>Metazoa</taxon>
        <taxon>Ecdysozoa</taxon>
        <taxon>Arthropoda</taxon>
        <taxon>Hexapoda</taxon>
        <taxon>Insecta</taxon>
        <taxon>Pterygota</taxon>
        <taxon>Neoptera</taxon>
        <taxon>Endopterygota</taxon>
        <taxon>Coleoptera</taxon>
        <taxon>Polyphaga</taxon>
        <taxon>Scarabaeiformia</taxon>
        <taxon>Scarabaeidae</taxon>
        <taxon>Rutelinae</taxon>
        <taxon>Popillia</taxon>
    </lineage>
</organism>
<reference evidence="2 3" key="1">
    <citation type="journal article" date="2024" name="BMC Genomics">
        <title>De novo assembly and annotation of Popillia japonica's genome with initial clues to its potential as an invasive pest.</title>
        <authorList>
            <person name="Cucini C."/>
            <person name="Boschi S."/>
            <person name="Funari R."/>
            <person name="Cardaioli E."/>
            <person name="Iannotti N."/>
            <person name="Marturano G."/>
            <person name="Paoli F."/>
            <person name="Bruttini M."/>
            <person name="Carapelli A."/>
            <person name="Frati F."/>
            <person name="Nardi F."/>
        </authorList>
    </citation>
    <scope>NUCLEOTIDE SEQUENCE [LARGE SCALE GENOMIC DNA]</scope>
    <source>
        <strain evidence="2">DMR45628</strain>
    </source>
</reference>
<protein>
    <submittedName>
        <fullName evidence="2">Uncharacterized protein</fullName>
    </submittedName>
</protein>
<evidence type="ECO:0000313" key="2">
    <source>
        <dbReference type="EMBL" id="KAK9688298.1"/>
    </source>
</evidence>
<dbReference type="Proteomes" id="UP001458880">
    <property type="component" value="Unassembled WGS sequence"/>
</dbReference>
<accession>A0AAW1IFC9</accession>
<dbReference type="AlphaFoldDB" id="A0AAW1IFC9"/>
<keyword evidence="3" id="KW-1185">Reference proteome</keyword>